<name>A0A382I2B6_9ZZZZ</name>
<gene>
    <name evidence="2" type="ORF">METZ01_LOCUS246379</name>
</gene>
<protein>
    <submittedName>
        <fullName evidence="2">Uncharacterized protein</fullName>
    </submittedName>
</protein>
<feature type="compositionally biased region" description="Basic and acidic residues" evidence="1">
    <location>
        <begin position="97"/>
        <end position="118"/>
    </location>
</feature>
<evidence type="ECO:0000313" key="2">
    <source>
        <dbReference type="EMBL" id="SVB93525.1"/>
    </source>
</evidence>
<proteinExistence type="predicted"/>
<accession>A0A382I2B6</accession>
<feature type="region of interest" description="Disordered" evidence="1">
    <location>
        <begin position="73"/>
        <end position="118"/>
    </location>
</feature>
<dbReference type="EMBL" id="UINC01064655">
    <property type="protein sequence ID" value="SVB93525.1"/>
    <property type="molecule type" value="Genomic_DNA"/>
</dbReference>
<dbReference type="AlphaFoldDB" id="A0A382I2B6"/>
<organism evidence="2">
    <name type="scientific">marine metagenome</name>
    <dbReference type="NCBI Taxonomy" id="408172"/>
    <lineage>
        <taxon>unclassified sequences</taxon>
        <taxon>metagenomes</taxon>
        <taxon>ecological metagenomes</taxon>
    </lineage>
</organism>
<evidence type="ECO:0000256" key="1">
    <source>
        <dbReference type="SAM" id="MobiDB-lite"/>
    </source>
</evidence>
<reference evidence="2" key="1">
    <citation type="submission" date="2018-05" db="EMBL/GenBank/DDBJ databases">
        <authorList>
            <person name="Lanie J.A."/>
            <person name="Ng W.-L."/>
            <person name="Kazmierczak K.M."/>
            <person name="Andrzejewski T.M."/>
            <person name="Davidsen T.M."/>
            <person name="Wayne K.J."/>
            <person name="Tettelin H."/>
            <person name="Glass J.I."/>
            <person name="Rusch D."/>
            <person name="Podicherti R."/>
            <person name="Tsui H.-C.T."/>
            <person name="Winkler M.E."/>
        </authorList>
    </citation>
    <scope>NUCLEOTIDE SEQUENCE</scope>
</reference>
<sequence length="118" mass="13562">MFTKWEQNAVTPIYIHHHFINSYIITLTGVRSNSSLKGVKHMTICPIAIAVGCKKCPAFKFCPLTTVLGDQEEKDEIDPSNKVWEENFPTEWDGSTADEHLDKMDEFEKNKNEESEKE</sequence>